<proteinExistence type="predicted"/>
<reference evidence="2" key="1">
    <citation type="submission" date="2021-02" db="EMBL/GenBank/DDBJ databases">
        <authorList>
            <person name="Palmer J.M."/>
        </authorList>
    </citation>
    <scope>NUCLEOTIDE SEQUENCE</scope>
    <source>
        <strain evidence="2">SCRP23</strain>
    </source>
</reference>
<evidence type="ECO:0000256" key="1">
    <source>
        <dbReference type="SAM" id="MobiDB-lite"/>
    </source>
</evidence>
<keyword evidence="3" id="KW-1185">Reference proteome</keyword>
<dbReference type="AlphaFoldDB" id="A0A8T1X7X4"/>
<dbReference type="OrthoDB" id="75885at2759"/>
<gene>
    <name evidence="2" type="ORF">PHYBOEH_005803</name>
</gene>
<name>A0A8T1X7X4_9STRA</name>
<sequence>MDTHRGPANFRLLVPSRFGLGAETRPQLWDAMMRSLVSSSASDSQLLLPINQPEEEEAVEGDESPQETAMVAVKRSKTNSERGRAFRARRKKYEDDLVTIIGSLRQEVADLGFLRGVRADKVLRSRNSMGGSLVRLAREYFSLFEHGMPSIRGVGRKRPALLTDGSEAYESKQEEFLHCAMDPELQFGGALGPKALLDQWKRYTSYHDSIHVEVVGVEVSGEEDNPMVTVRSDLHVVFSRATFDHVFPHAANNEDLVQRFIGREVVYHGVNRFQFSSQGQILIYDPDVGFVDALANAGATVSDIAILMQQARIADECRLGEKGNTSNNRVHELRVEPVEIPDDSSVVSDTGDDSVSALSESGGNNEFAAEPPELRRFDIDYLLS</sequence>
<feature type="compositionally biased region" description="Low complexity" evidence="1">
    <location>
        <begin position="343"/>
        <end position="356"/>
    </location>
</feature>
<evidence type="ECO:0000313" key="3">
    <source>
        <dbReference type="Proteomes" id="UP000693981"/>
    </source>
</evidence>
<evidence type="ECO:0008006" key="4">
    <source>
        <dbReference type="Google" id="ProtNLM"/>
    </source>
</evidence>
<organism evidence="2 3">
    <name type="scientific">Phytophthora boehmeriae</name>
    <dbReference type="NCBI Taxonomy" id="109152"/>
    <lineage>
        <taxon>Eukaryota</taxon>
        <taxon>Sar</taxon>
        <taxon>Stramenopiles</taxon>
        <taxon>Oomycota</taxon>
        <taxon>Peronosporomycetes</taxon>
        <taxon>Peronosporales</taxon>
        <taxon>Peronosporaceae</taxon>
        <taxon>Phytophthora</taxon>
    </lineage>
</organism>
<accession>A0A8T1X7X4</accession>
<evidence type="ECO:0000313" key="2">
    <source>
        <dbReference type="EMBL" id="KAG7400428.1"/>
    </source>
</evidence>
<dbReference type="EMBL" id="JAGDFL010000030">
    <property type="protein sequence ID" value="KAG7400428.1"/>
    <property type="molecule type" value="Genomic_DNA"/>
</dbReference>
<comment type="caution">
    <text evidence="2">The sequence shown here is derived from an EMBL/GenBank/DDBJ whole genome shotgun (WGS) entry which is preliminary data.</text>
</comment>
<feature type="region of interest" description="Disordered" evidence="1">
    <location>
        <begin position="341"/>
        <end position="371"/>
    </location>
</feature>
<protein>
    <recommendedName>
        <fullName evidence="4">BZIP domain-containing protein</fullName>
    </recommendedName>
</protein>
<dbReference type="Proteomes" id="UP000693981">
    <property type="component" value="Unassembled WGS sequence"/>
</dbReference>